<gene>
    <name evidence="1" type="ordered locus">HPB8_1083</name>
</gene>
<dbReference type="Proteomes" id="UP000007091">
    <property type="component" value="Chromosome"/>
</dbReference>
<dbReference type="KEGG" id="hpl:HPB8_1083"/>
<protein>
    <submittedName>
        <fullName evidence="1">Uncharacterized protein</fullName>
    </submittedName>
</protein>
<reference evidence="1 2" key="1">
    <citation type="journal article" date="2010" name="BMC Genomics">
        <title>Sequencing, annotation, and comparative genome analysis of the gerbil-adapted Helicobacter pylori strain B8.</title>
        <authorList>
            <person name="Farnbacher M."/>
            <person name="Jahns T."/>
            <person name="Willrodt D."/>
            <person name="Daniel R."/>
            <person name="Haas R."/>
            <person name="Goesmann A."/>
            <person name="Kurtz S."/>
            <person name="Rieder G."/>
        </authorList>
    </citation>
    <scope>NUCLEOTIDE SEQUENCE [LARGE SCALE GENOMIC DNA]</scope>
    <source>
        <strain evidence="1 2">B8</strain>
    </source>
</reference>
<sequence length="36" mass="4409">MLLVFLVFNESFCKLSCYFSTTVVKIFNHYDYFNKF</sequence>
<name>D7FEN3_HELP3</name>
<dbReference type="AlphaFoldDB" id="D7FEN3"/>
<organism evidence="1 2">
    <name type="scientific">Helicobacter pylori (strain B8)</name>
    <dbReference type="NCBI Taxonomy" id="693745"/>
    <lineage>
        <taxon>Bacteria</taxon>
        <taxon>Pseudomonadati</taxon>
        <taxon>Campylobacterota</taxon>
        <taxon>Epsilonproteobacteria</taxon>
        <taxon>Campylobacterales</taxon>
        <taxon>Helicobacteraceae</taxon>
        <taxon>Helicobacter</taxon>
    </lineage>
</organism>
<proteinExistence type="predicted"/>
<evidence type="ECO:0000313" key="2">
    <source>
        <dbReference type="Proteomes" id="UP000007091"/>
    </source>
</evidence>
<dbReference type="EMBL" id="FN598874">
    <property type="protein sequence ID" value="CBI66640.1"/>
    <property type="molecule type" value="Genomic_DNA"/>
</dbReference>
<accession>D7FEN3</accession>
<dbReference type="HOGENOM" id="CLU_3382246_0_0_7"/>
<evidence type="ECO:0000313" key="1">
    <source>
        <dbReference type="EMBL" id="CBI66640.1"/>
    </source>
</evidence>